<evidence type="ECO:0000313" key="1">
    <source>
        <dbReference type="EMBL" id="CAJ63671.1"/>
    </source>
</evidence>
<dbReference type="AlphaFoldDB" id="Q0RFS0"/>
<dbReference type="KEGG" id="fal:FRAAL5031"/>
<dbReference type="HOGENOM" id="CLU_3099090_0_0_11"/>
<sequence>MGAVKRSAVGSVFERDQTQMKDSTLLMNVGVKLPPLLGAMVPAVPVLFTPV</sequence>
<protein>
    <submittedName>
        <fullName evidence="1">Uncharacterized protein</fullName>
    </submittedName>
</protein>
<evidence type="ECO:0000313" key="2">
    <source>
        <dbReference type="Proteomes" id="UP000000657"/>
    </source>
</evidence>
<gene>
    <name evidence="1" type="ordered locus">FRAAL5031</name>
</gene>
<proteinExistence type="predicted"/>
<organism evidence="1 2">
    <name type="scientific">Frankia alni (strain DSM 45986 / CECT 9034 / ACN14a)</name>
    <dbReference type="NCBI Taxonomy" id="326424"/>
    <lineage>
        <taxon>Bacteria</taxon>
        <taxon>Bacillati</taxon>
        <taxon>Actinomycetota</taxon>
        <taxon>Actinomycetes</taxon>
        <taxon>Frankiales</taxon>
        <taxon>Frankiaceae</taxon>
        <taxon>Frankia</taxon>
    </lineage>
</organism>
<name>Q0RFS0_FRAAA</name>
<dbReference type="EMBL" id="CT573213">
    <property type="protein sequence ID" value="CAJ63671.1"/>
    <property type="molecule type" value="Genomic_DNA"/>
</dbReference>
<dbReference type="Proteomes" id="UP000000657">
    <property type="component" value="Chromosome"/>
</dbReference>
<accession>Q0RFS0</accession>
<keyword evidence="2" id="KW-1185">Reference proteome</keyword>
<reference evidence="1 2" key="1">
    <citation type="journal article" date="2007" name="Genome Res.">
        <title>Genome characteristics of facultatively symbiotic Frankia sp. strains reflect host range and host plant biogeography.</title>
        <authorList>
            <person name="Normand P."/>
            <person name="Lapierre P."/>
            <person name="Tisa L.S."/>
            <person name="Gogarten J.P."/>
            <person name="Alloisio N."/>
            <person name="Bagnarol E."/>
            <person name="Bassi C.A."/>
            <person name="Berry A.M."/>
            <person name="Bickhart D.M."/>
            <person name="Choisne N."/>
            <person name="Couloux A."/>
            <person name="Cournoyer B."/>
            <person name="Cruveiller S."/>
            <person name="Daubin V."/>
            <person name="Demange N."/>
            <person name="Francino M.P."/>
            <person name="Goltsman E."/>
            <person name="Huang Y."/>
            <person name="Kopp O.R."/>
            <person name="Labarre L."/>
            <person name="Lapidus A."/>
            <person name="Lavire C."/>
            <person name="Marechal J."/>
            <person name="Martinez M."/>
            <person name="Mastronunzio J.E."/>
            <person name="Mullin B.C."/>
            <person name="Niemann J."/>
            <person name="Pujic P."/>
            <person name="Rawnsley T."/>
            <person name="Rouy Z."/>
            <person name="Schenowitz C."/>
            <person name="Sellstedt A."/>
            <person name="Tavares F."/>
            <person name="Tomkins J.P."/>
            <person name="Vallenet D."/>
            <person name="Valverde C."/>
            <person name="Wall L.G."/>
            <person name="Wang Y."/>
            <person name="Medigue C."/>
            <person name="Benson D.R."/>
        </authorList>
    </citation>
    <scope>NUCLEOTIDE SEQUENCE [LARGE SCALE GENOMIC DNA]</scope>
    <source>
        <strain evidence="2">DSM 45986 / CECT 9034 / ACN14a</strain>
    </source>
</reference>